<comment type="caution">
    <text evidence="1">The sequence shown here is derived from an EMBL/GenBank/DDBJ whole genome shotgun (WGS) entry which is preliminary data.</text>
</comment>
<dbReference type="EMBL" id="JBHSIT010000002">
    <property type="protein sequence ID" value="MFC4907412.1"/>
    <property type="molecule type" value="Genomic_DNA"/>
</dbReference>
<gene>
    <name evidence="1" type="ORF">ACFPCY_08775</name>
</gene>
<protein>
    <submittedName>
        <fullName evidence="1">Uncharacterized protein</fullName>
    </submittedName>
</protein>
<reference evidence="2" key="1">
    <citation type="journal article" date="2019" name="Int. J. Syst. Evol. Microbiol.">
        <title>The Global Catalogue of Microorganisms (GCM) 10K type strain sequencing project: providing services to taxonomists for standard genome sequencing and annotation.</title>
        <authorList>
            <consortium name="The Broad Institute Genomics Platform"/>
            <consortium name="The Broad Institute Genome Sequencing Center for Infectious Disease"/>
            <person name="Wu L."/>
            <person name="Ma J."/>
        </authorList>
    </citation>
    <scope>NUCLEOTIDE SEQUENCE [LARGE SCALE GENOMIC DNA]</scope>
    <source>
        <strain evidence="2">KLKA75</strain>
    </source>
</reference>
<keyword evidence="2" id="KW-1185">Reference proteome</keyword>
<accession>A0ABV9TTH4</accession>
<sequence>MSVSTLFNFFPDGKEALVFDEDTSNEAALVSAVTDRPAGRTVHTRAPRFADSQPDPIAAIDQAFTLLEQCWNAATAVDSPEA</sequence>
<dbReference type="RefSeq" id="WP_378253147.1">
    <property type="nucleotide sequence ID" value="NZ_JBHSIT010000002.1"/>
</dbReference>
<organism evidence="1 2">
    <name type="scientific">Actinomadura gamaensis</name>
    <dbReference type="NCBI Taxonomy" id="1763541"/>
    <lineage>
        <taxon>Bacteria</taxon>
        <taxon>Bacillati</taxon>
        <taxon>Actinomycetota</taxon>
        <taxon>Actinomycetes</taxon>
        <taxon>Streptosporangiales</taxon>
        <taxon>Thermomonosporaceae</taxon>
        <taxon>Actinomadura</taxon>
    </lineage>
</organism>
<evidence type="ECO:0000313" key="1">
    <source>
        <dbReference type="EMBL" id="MFC4907412.1"/>
    </source>
</evidence>
<name>A0ABV9TTH4_9ACTN</name>
<proteinExistence type="predicted"/>
<dbReference type="Proteomes" id="UP001595872">
    <property type="component" value="Unassembled WGS sequence"/>
</dbReference>
<evidence type="ECO:0000313" key="2">
    <source>
        <dbReference type="Proteomes" id="UP001595872"/>
    </source>
</evidence>